<keyword evidence="2" id="KW-0175">Coiled coil</keyword>
<dbReference type="AlphaFoldDB" id="A0A0F9T1K9"/>
<dbReference type="FunFam" id="2.40.30.170:FF:000010">
    <property type="entry name" value="Efflux RND transporter periplasmic adaptor subunit"/>
    <property type="match status" value="1"/>
</dbReference>
<proteinExistence type="inferred from homology"/>
<dbReference type="GO" id="GO:0015562">
    <property type="term" value="F:efflux transmembrane transporter activity"/>
    <property type="evidence" value="ECO:0007669"/>
    <property type="project" value="TreeGrafter"/>
</dbReference>
<dbReference type="InterPro" id="IPR058624">
    <property type="entry name" value="MdtA-like_HH"/>
</dbReference>
<dbReference type="InterPro" id="IPR006143">
    <property type="entry name" value="RND_pump_MFP"/>
</dbReference>
<comment type="similarity">
    <text evidence="1">Belongs to the membrane fusion protein (MFP) (TC 8.A.1) family.</text>
</comment>
<dbReference type="PANTHER" id="PTHR30469:SF11">
    <property type="entry name" value="BLL4320 PROTEIN"/>
    <property type="match status" value="1"/>
</dbReference>
<evidence type="ECO:0000256" key="1">
    <source>
        <dbReference type="ARBA" id="ARBA00009477"/>
    </source>
</evidence>
<gene>
    <name evidence="7" type="ORF">LCGC14_0784790</name>
</gene>
<comment type="caution">
    <text evidence="7">The sequence shown here is derived from an EMBL/GenBank/DDBJ whole genome shotgun (WGS) entry which is preliminary data.</text>
</comment>
<evidence type="ECO:0000259" key="4">
    <source>
        <dbReference type="Pfam" id="PF25917"/>
    </source>
</evidence>
<dbReference type="Pfam" id="PF25917">
    <property type="entry name" value="BSH_RND"/>
    <property type="match status" value="1"/>
</dbReference>
<sequence>MWKQWLIGLVLVAVAIGAAVTYRSLDNEKGAKSDRERPASAVNTRTPKLDTVRDVVTAVGNLKAVNAVELTTEISGRAVALNLKTGRRVKQGDVLLRLDDRQAQADLKVIEAQLADARRTLERARSLRSNNSISQSQVDELRTAVDVGDAQRQAAQVRLENHRIEAPFTGVVGLSDISIGAYVIAGTTVTTLDNTARMELNFSIPERFLGQVALGQQVRGTSPAFPDIRFSGELAELGTRVNELSRTLPVRALLDNPDGKLRPGQFISTALTLRERQALVIPEQAVMIRGDEQYVFVAEDGIARRVSVVLGSRMPGLVEVAKGLSLEDAVIVTGQDRLSSGDRIRVMDEDKAIPDNRFAQSVDS</sequence>
<feature type="domain" description="Multidrug resistance protein MdtA-like barrel-sandwich hybrid" evidence="4">
    <location>
        <begin position="66"/>
        <end position="189"/>
    </location>
</feature>
<feature type="domain" description="CusB-like beta-barrel" evidence="5">
    <location>
        <begin position="200"/>
        <end position="272"/>
    </location>
</feature>
<dbReference type="Gene3D" id="2.40.30.170">
    <property type="match status" value="1"/>
</dbReference>
<dbReference type="Gene3D" id="1.10.287.470">
    <property type="entry name" value="Helix hairpin bin"/>
    <property type="match status" value="1"/>
</dbReference>
<accession>A0A0F9T1K9</accession>
<dbReference type="InterPro" id="IPR058625">
    <property type="entry name" value="MdtA-like_BSH"/>
</dbReference>
<dbReference type="InterPro" id="IPR058637">
    <property type="entry name" value="YknX-like_C"/>
</dbReference>
<dbReference type="InterPro" id="IPR058792">
    <property type="entry name" value="Beta-barrel_RND_2"/>
</dbReference>
<evidence type="ECO:0000259" key="6">
    <source>
        <dbReference type="Pfam" id="PF25989"/>
    </source>
</evidence>
<dbReference type="Gene3D" id="2.40.50.100">
    <property type="match status" value="1"/>
</dbReference>
<dbReference type="Pfam" id="PF25876">
    <property type="entry name" value="HH_MFP_RND"/>
    <property type="match status" value="1"/>
</dbReference>
<evidence type="ECO:0000313" key="7">
    <source>
        <dbReference type="EMBL" id="KKN35333.1"/>
    </source>
</evidence>
<dbReference type="Pfam" id="PF25989">
    <property type="entry name" value="YknX_C"/>
    <property type="match status" value="1"/>
</dbReference>
<dbReference type="PANTHER" id="PTHR30469">
    <property type="entry name" value="MULTIDRUG RESISTANCE PROTEIN MDTA"/>
    <property type="match status" value="1"/>
</dbReference>
<evidence type="ECO:0000259" key="5">
    <source>
        <dbReference type="Pfam" id="PF25954"/>
    </source>
</evidence>
<feature type="domain" description="Multidrug resistance protein MdtA-like alpha-helical hairpin" evidence="3">
    <location>
        <begin position="101"/>
        <end position="164"/>
    </location>
</feature>
<dbReference type="GO" id="GO:1990281">
    <property type="term" value="C:efflux pump complex"/>
    <property type="evidence" value="ECO:0007669"/>
    <property type="project" value="TreeGrafter"/>
</dbReference>
<evidence type="ECO:0000256" key="2">
    <source>
        <dbReference type="SAM" id="Coils"/>
    </source>
</evidence>
<dbReference type="NCBIfam" id="TIGR01730">
    <property type="entry name" value="RND_mfp"/>
    <property type="match status" value="1"/>
</dbReference>
<organism evidence="7">
    <name type="scientific">marine sediment metagenome</name>
    <dbReference type="NCBI Taxonomy" id="412755"/>
    <lineage>
        <taxon>unclassified sequences</taxon>
        <taxon>metagenomes</taxon>
        <taxon>ecological metagenomes</taxon>
    </lineage>
</organism>
<dbReference type="Pfam" id="PF25954">
    <property type="entry name" value="Beta-barrel_RND_2"/>
    <property type="match status" value="1"/>
</dbReference>
<dbReference type="SUPFAM" id="SSF111369">
    <property type="entry name" value="HlyD-like secretion proteins"/>
    <property type="match status" value="1"/>
</dbReference>
<reference evidence="7" key="1">
    <citation type="journal article" date="2015" name="Nature">
        <title>Complex archaea that bridge the gap between prokaryotes and eukaryotes.</title>
        <authorList>
            <person name="Spang A."/>
            <person name="Saw J.H."/>
            <person name="Jorgensen S.L."/>
            <person name="Zaremba-Niedzwiedzka K."/>
            <person name="Martijn J."/>
            <person name="Lind A.E."/>
            <person name="van Eijk R."/>
            <person name="Schleper C."/>
            <person name="Guy L."/>
            <person name="Ettema T.J."/>
        </authorList>
    </citation>
    <scope>NUCLEOTIDE SEQUENCE</scope>
</reference>
<protein>
    <submittedName>
        <fullName evidence="7">Uncharacterized protein</fullName>
    </submittedName>
</protein>
<feature type="coiled-coil region" evidence="2">
    <location>
        <begin position="100"/>
        <end position="127"/>
    </location>
</feature>
<name>A0A0F9T1K9_9ZZZZ</name>
<dbReference type="EMBL" id="LAZR01002045">
    <property type="protein sequence ID" value="KKN35333.1"/>
    <property type="molecule type" value="Genomic_DNA"/>
</dbReference>
<evidence type="ECO:0000259" key="3">
    <source>
        <dbReference type="Pfam" id="PF25876"/>
    </source>
</evidence>
<feature type="domain" description="YknX-like C-terminal permuted SH3-like" evidence="6">
    <location>
        <begin position="278"/>
        <end position="346"/>
    </location>
</feature>
<dbReference type="Gene3D" id="2.40.420.20">
    <property type="match status" value="1"/>
</dbReference>